<reference evidence="1 2" key="1">
    <citation type="submission" date="2018-05" db="EMBL/GenBank/DDBJ databases">
        <title>Genomic Encyclopedia of Type Strains, Phase IV (KMG-IV): sequencing the most valuable type-strain genomes for metagenomic binning, comparative biology and taxonomic classification.</title>
        <authorList>
            <person name="Goeker M."/>
        </authorList>
    </citation>
    <scope>NUCLEOTIDE SEQUENCE [LARGE SCALE GENOMIC DNA]</scope>
    <source>
        <strain evidence="1 2">DSM 44717</strain>
    </source>
</reference>
<sequence length="148" mass="15956">MDSMDRLIVVSAAAPAIHLRVEADLRRLALVRKIAETFAETAHFTAGEIDDIVVALDEAATGLLLAATPDAQLHVHLTADEFRLRMRLSAVCLTSRPIDGASLGWRVLSAITERPTVAGESFDPVRGGYPVTMGLTRHRRVLGPGSPH</sequence>
<gene>
    <name evidence="1" type="ORF">DFR69_115113</name>
</gene>
<protein>
    <submittedName>
        <fullName evidence="1">Serine/threonine-protein kinase RsbW</fullName>
    </submittedName>
</protein>
<dbReference type="EMBL" id="QGTL01000015">
    <property type="protein sequence ID" value="PWV69886.1"/>
    <property type="molecule type" value="Genomic_DNA"/>
</dbReference>
<dbReference type="InterPro" id="IPR036890">
    <property type="entry name" value="HATPase_C_sf"/>
</dbReference>
<keyword evidence="2" id="KW-1185">Reference proteome</keyword>
<keyword evidence="1" id="KW-0418">Kinase</keyword>
<dbReference type="AlphaFoldDB" id="A0A317N3S1"/>
<dbReference type="RefSeq" id="WP_110040993.1">
    <property type="nucleotide sequence ID" value="NZ_QGTL01000015.1"/>
</dbReference>
<keyword evidence="1" id="KW-0808">Transferase</keyword>
<name>A0A317N3S1_9NOCA</name>
<organism evidence="1 2">
    <name type="scientific">Nocardia neocaledoniensis</name>
    <dbReference type="NCBI Taxonomy" id="236511"/>
    <lineage>
        <taxon>Bacteria</taxon>
        <taxon>Bacillati</taxon>
        <taxon>Actinomycetota</taxon>
        <taxon>Actinomycetes</taxon>
        <taxon>Mycobacteriales</taxon>
        <taxon>Nocardiaceae</taxon>
        <taxon>Nocardia</taxon>
    </lineage>
</organism>
<dbReference type="GO" id="GO:0016301">
    <property type="term" value="F:kinase activity"/>
    <property type="evidence" value="ECO:0007669"/>
    <property type="project" value="UniProtKB-KW"/>
</dbReference>
<dbReference type="Gene3D" id="3.30.565.10">
    <property type="entry name" value="Histidine kinase-like ATPase, C-terminal domain"/>
    <property type="match status" value="1"/>
</dbReference>
<evidence type="ECO:0000313" key="2">
    <source>
        <dbReference type="Proteomes" id="UP000246410"/>
    </source>
</evidence>
<comment type="caution">
    <text evidence="1">The sequence shown here is derived from an EMBL/GenBank/DDBJ whole genome shotgun (WGS) entry which is preliminary data.</text>
</comment>
<evidence type="ECO:0000313" key="1">
    <source>
        <dbReference type="EMBL" id="PWV69886.1"/>
    </source>
</evidence>
<accession>A0A317N3S1</accession>
<dbReference type="Proteomes" id="UP000246410">
    <property type="component" value="Unassembled WGS sequence"/>
</dbReference>
<proteinExistence type="predicted"/>